<dbReference type="EMBL" id="LSFN01000039">
    <property type="protein sequence ID" value="OAB71462.1"/>
    <property type="molecule type" value="Genomic_DNA"/>
</dbReference>
<dbReference type="STRING" id="1763538.LPB68_16500"/>
<comment type="caution">
    <text evidence="6">The sequence shown here is derived from an EMBL/GenBank/DDBJ whole genome shotgun (WGS) entry which is preliminary data.</text>
</comment>
<dbReference type="Pfam" id="PF07508">
    <property type="entry name" value="Recombinase"/>
    <property type="match status" value="1"/>
</dbReference>
<keyword evidence="2" id="KW-0233">DNA recombination</keyword>
<dbReference type="CDD" id="cd00338">
    <property type="entry name" value="Ser_Recombinase"/>
    <property type="match status" value="1"/>
</dbReference>
<evidence type="ECO:0000256" key="3">
    <source>
        <dbReference type="SAM" id="Coils"/>
    </source>
</evidence>
<dbReference type="KEGG" id="pcx:LPB68_16500"/>
<dbReference type="GO" id="GO:0003677">
    <property type="term" value="F:DNA binding"/>
    <property type="evidence" value="ECO:0007669"/>
    <property type="project" value="UniProtKB-KW"/>
</dbReference>
<dbReference type="AlphaFoldDB" id="A0A162N8A6"/>
<dbReference type="PANTHER" id="PTHR30461:SF2">
    <property type="entry name" value="SERINE RECOMBINASE PINE-RELATED"/>
    <property type="match status" value="1"/>
</dbReference>
<dbReference type="GO" id="GO:0000150">
    <property type="term" value="F:DNA strand exchange activity"/>
    <property type="evidence" value="ECO:0007669"/>
    <property type="project" value="InterPro"/>
</dbReference>
<organism evidence="6 7">
    <name type="scientific">Paenibacillus crassostreae</name>
    <dbReference type="NCBI Taxonomy" id="1763538"/>
    <lineage>
        <taxon>Bacteria</taxon>
        <taxon>Bacillati</taxon>
        <taxon>Bacillota</taxon>
        <taxon>Bacilli</taxon>
        <taxon>Bacillales</taxon>
        <taxon>Paenibacillaceae</taxon>
        <taxon>Paenibacillus</taxon>
    </lineage>
</organism>
<evidence type="ECO:0000313" key="7">
    <source>
        <dbReference type="Proteomes" id="UP000077134"/>
    </source>
</evidence>
<protein>
    <submittedName>
        <fullName evidence="6">Serine recombinase</fullName>
    </submittedName>
</protein>
<dbReference type="PROSITE" id="PS51736">
    <property type="entry name" value="RECOMBINASES_3"/>
    <property type="match status" value="1"/>
</dbReference>
<evidence type="ECO:0000259" key="5">
    <source>
        <dbReference type="PROSITE" id="PS51737"/>
    </source>
</evidence>
<dbReference type="PROSITE" id="PS51737">
    <property type="entry name" value="RECOMBINASE_DNA_BIND"/>
    <property type="match status" value="1"/>
</dbReference>
<dbReference type="PANTHER" id="PTHR30461">
    <property type="entry name" value="DNA-INVERTASE FROM LAMBDOID PROPHAGE"/>
    <property type="match status" value="1"/>
</dbReference>
<evidence type="ECO:0000313" key="6">
    <source>
        <dbReference type="EMBL" id="OAB71462.1"/>
    </source>
</evidence>
<proteinExistence type="predicted"/>
<accession>A0A162N8A6</accession>
<dbReference type="InterPro" id="IPR036162">
    <property type="entry name" value="Resolvase-like_N_sf"/>
</dbReference>
<sequence length="538" mass="62024">MAKVIKKVVVVPVKSLVVIDGITQTVKKKVAAYCRVSTDSEEQRESYENQVRHYTQHIEGNSNWDFADIYADEGISGTNTKDRVQFKRMIEDARAGKVDLILTKSISRFSRNTMDLLKYVRELKSLGIAVLFEKENINTLESSGEVFLTIFSSIAQDESRNISENSKWGIQKGFANGKVHCNTTRFLGYDKDKEGELIINEKEAEIVRRIYQEYLEGKSYQAIATGLMKDKIKTVTGNEKWWDSSITIILTNEKYYGALLQQKTITVDFLSHKRVKNRGQEQKYLIEDNHEPIISKEMFDMVQNEKERRALLKGNVMGDRKKYSSKYPLSSKVFCGCCGANFKRRTWNSNNISKKVVWQCRTYVNEGKAACDARAVDEQVLQDTFVRVFNRMHENKDGFIRTLNANIEAVLAKREGHTPLLEIEKQMDQLKADLKGLVTLKLRDQIDEVVYAEENARISKELDGLRQHKMKLEEDNNQKAEFKGRVDEIIQVLSLRQDLLEKFEDDLFNALVEKITILSPAHFVFTLKSGLEIEEFEE</sequence>
<dbReference type="InterPro" id="IPR006119">
    <property type="entry name" value="Resolv_N"/>
</dbReference>
<dbReference type="InterPro" id="IPR050639">
    <property type="entry name" value="SSR_resolvase"/>
</dbReference>
<dbReference type="Gene3D" id="3.40.50.1390">
    <property type="entry name" value="Resolvase, N-terminal catalytic domain"/>
    <property type="match status" value="1"/>
</dbReference>
<feature type="domain" description="Resolvase/invertase-type recombinase catalytic" evidence="4">
    <location>
        <begin position="29"/>
        <end position="177"/>
    </location>
</feature>
<dbReference type="Pfam" id="PF13408">
    <property type="entry name" value="Zn_ribbon_recom"/>
    <property type="match status" value="1"/>
</dbReference>
<dbReference type="InterPro" id="IPR025827">
    <property type="entry name" value="Zn_ribbon_recom_dom"/>
</dbReference>
<reference evidence="6 7" key="1">
    <citation type="submission" date="2016-02" db="EMBL/GenBank/DDBJ databases">
        <title>Paenibacillus sp. LPB0068, isolated from Crassostrea gigas.</title>
        <authorList>
            <person name="Shin S.-K."/>
            <person name="Yi H."/>
        </authorList>
    </citation>
    <scope>NUCLEOTIDE SEQUENCE [LARGE SCALE GENOMIC DNA]</scope>
    <source>
        <strain evidence="6 7">LPB0068</strain>
    </source>
</reference>
<feature type="coiled-coil region" evidence="3">
    <location>
        <begin position="420"/>
        <end position="485"/>
    </location>
</feature>
<evidence type="ECO:0000259" key="4">
    <source>
        <dbReference type="PROSITE" id="PS51736"/>
    </source>
</evidence>
<dbReference type="InterPro" id="IPR038109">
    <property type="entry name" value="DNA_bind_recomb_sf"/>
</dbReference>
<evidence type="ECO:0000256" key="1">
    <source>
        <dbReference type="ARBA" id="ARBA00023125"/>
    </source>
</evidence>
<name>A0A162N8A6_9BACL</name>
<dbReference type="SMART" id="SM00857">
    <property type="entry name" value="Resolvase"/>
    <property type="match status" value="1"/>
</dbReference>
<keyword evidence="7" id="KW-1185">Reference proteome</keyword>
<feature type="domain" description="Recombinase" evidence="5">
    <location>
        <begin position="186"/>
        <end position="312"/>
    </location>
</feature>
<dbReference type="Gene3D" id="3.90.1750.20">
    <property type="entry name" value="Putative Large Serine Recombinase, Chain B, Domain 2"/>
    <property type="match status" value="1"/>
</dbReference>
<dbReference type="SUPFAM" id="SSF53041">
    <property type="entry name" value="Resolvase-like"/>
    <property type="match status" value="1"/>
</dbReference>
<evidence type="ECO:0000256" key="2">
    <source>
        <dbReference type="ARBA" id="ARBA00023172"/>
    </source>
</evidence>
<dbReference type="InterPro" id="IPR011109">
    <property type="entry name" value="DNA_bind_recombinase_dom"/>
</dbReference>
<keyword evidence="3" id="KW-0175">Coiled coil</keyword>
<dbReference type="Pfam" id="PF00239">
    <property type="entry name" value="Resolvase"/>
    <property type="match status" value="1"/>
</dbReference>
<dbReference type="Proteomes" id="UP000077134">
    <property type="component" value="Unassembled WGS sequence"/>
</dbReference>
<gene>
    <name evidence="6" type="ORF">PNBC_19370</name>
</gene>
<keyword evidence="1" id="KW-0238">DNA-binding</keyword>
<dbReference type="OrthoDB" id="9769353at2"/>
<dbReference type="RefSeq" id="WP_068661074.1">
    <property type="nucleotide sequence ID" value="NZ_CP017770.1"/>
</dbReference>